<proteinExistence type="predicted"/>
<evidence type="ECO:0000313" key="1">
    <source>
        <dbReference type="EMBL" id="GHB68536.1"/>
    </source>
</evidence>
<keyword evidence="2" id="KW-1185">Reference proteome</keyword>
<accession>A0A8J3D3X0</accession>
<dbReference type="AlphaFoldDB" id="A0A8J3D3X0"/>
<dbReference type="InterPro" id="IPR001544">
    <property type="entry name" value="Aminotrans_IV"/>
</dbReference>
<dbReference type="EMBL" id="BMXF01000002">
    <property type="protein sequence ID" value="GHB68536.1"/>
    <property type="molecule type" value="Genomic_DNA"/>
</dbReference>
<protein>
    <submittedName>
        <fullName evidence="1">4-amino-4-deoxychorismate lyase</fullName>
    </submittedName>
</protein>
<sequence length="176" mass="20467">MNRTRQLLWRAQEPLALKDYLEIPHSVNDGKHKCRITYGAEIVNIEWEKYQPRTIGSLRVVKADGLDYAHKYKDRQALNSLYDQRGSCDDVLIMRQGFITDTSYANIALFDGAGWYTPEHPLLAGTQRAYLLDQEIIKPRAIRADDIPAYVHLRLFNAMLPWEEGPTLEIERLFFE</sequence>
<dbReference type="SUPFAM" id="SSF56752">
    <property type="entry name" value="D-aminoacid aminotransferase-like PLP-dependent enzymes"/>
    <property type="match status" value="1"/>
</dbReference>
<name>A0A8J3D3X0_9BACT</name>
<gene>
    <name evidence="1" type="ORF">GCM10007390_22410</name>
</gene>
<dbReference type="InterPro" id="IPR043132">
    <property type="entry name" value="BCAT-like_C"/>
</dbReference>
<dbReference type="GO" id="GO:0016829">
    <property type="term" value="F:lyase activity"/>
    <property type="evidence" value="ECO:0007669"/>
    <property type="project" value="UniProtKB-KW"/>
</dbReference>
<comment type="caution">
    <text evidence="1">The sequence shown here is derived from an EMBL/GenBank/DDBJ whole genome shotgun (WGS) entry which is preliminary data.</text>
</comment>
<reference evidence="1 2" key="1">
    <citation type="journal article" date="2014" name="Int. J. Syst. Evol. Microbiol.">
        <title>Complete genome sequence of Corynebacterium casei LMG S-19264T (=DSM 44701T), isolated from a smear-ripened cheese.</title>
        <authorList>
            <consortium name="US DOE Joint Genome Institute (JGI-PGF)"/>
            <person name="Walter F."/>
            <person name="Albersmeier A."/>
            <person name="Kalinowski J."/>
            <person name="Ruckert C."/>
        </authorList>
    </citation>
    <scope>NUCLEOTIDE SEQUENCE [LARGE SCALE GENOMIC DNA]</scope>
    <source>
        <strain evidence="1 2">KCTC 12866</strain>
    </source>
</reference>
<dbReference type="InterPro" id="IPR036038">
    <property type="entry name" value="Aminotransferase-like"/>
</dbReference>
<dbReference type="Proteomes" id="UP000598271">
    <property type="component" value="Unassembled WGS sequence"/>
</dbReference>
<dbReference type="Gene3D" id="3.20.10.10">
    <property type="entry name" value="D-amino Acid Aminotransferase, subunit A, domain 2"/>
    <property type="match status" value="1"/>
</dbReference>
<keyword evidence="1" id="KW-0456">Lyase</keyword>
<dbReference type="Pfam" id="PF01063">
    <property type="entry name" value="Aminotran_4"/>
    <property type="match status" value="1"/>
</dbReference>
<evidence type="ECO:0000313" key="2">
    <source>
        <dbReference type="Proteomes" id="UP000598271"/>
    </source>
</evidence>
<dbReference type="Gene3D" id="3.30.470.10">
    <property type="match status" value="1"/>
</dbReference>
<dbReference type="InterPro" id="IPR043131">
    <property type="entry name" value="BCAT-like_N"/>
</dbReference>
<organism evidence="1 2">
    <name type="scientific">Persicitalea jodogahamensis</name>
    <dbReference type="NCBI Taxonomy" id="402147"/>
    <lineage>
        <taxon>Bacteria</taxon>
        <taxon>Pseudomonadati</taxon>
        <taxon>Bacteroidota</taxon>
        <taxon>Cytophagia</taxon>
        <taxon>Cytophagales</taxon>
        <taxon>Spirosomataceae</taxon>
        <taxon>Persicitalea</taxon>
    </lineage>
</organism>